<evidence type="ECO:0000256" key="1">
    <source>
        <dbReference type="ARBA" id="ARBA00023242"/>
    </source>
</evidence>
<keyword evidence="1" id="KW-0539">Nucleus</keyword>
<dbReference type="EMBL" id="QEFC01001949">
    <property type="protein sequence ID" value="KAE9454970.1"/>
    <property type="molecule type" value="Genomic_DNA"/>
</dbReference>
<comment type="caution">
    <text evidence="3">The sequence shown here is derived from an EMBL/GenBank/DDBJ whole genome shotgun (WGS) entry which is preliminary data.</text>
</comment>
<accession>A0A6A4L9K9</accession>
<evidence type="ECO:0000313" key="3">
    <source>
        <dbReference type="EMBL" id="KAE9454970.1"/>
    </source>
</evidence>
<gene>
    <name evidence="3" type="ORF">C3L33_13128</name>
</gene>
<protein>
    <recommendedName>
        <fullName evidence="2">WRC domain-containing protein</fullName>
    </recommendedName>
</protein>
<name>A0A6A4L9K9_9ERIC</name>
<dbReference type="InterPro" id="IPR014977">
    <property type="entry name" value="WRC_dom"/>
</dbReference>
<evidence type="ECO:0000259" key="2">
    <source>
        <dbReference type="Pfam" id="PF08879"/>
    </source>
</evidence>
<feature type="non-terminal residue" evidence="3">
    <location>
        <position position="1"/>
    </location>
</feature>
<sequence length="92" mass="9768">MEENEALPDHLRCKRTDGHQWRCKGQIECLLGVVIVATTAALKDLVEVAEVGREAGVWGEGDGTGPGAKRTPVLVVRSTASAKGRNGTKDAE</sequence>
<dbReference type="Pfam" id="PF08879">
    <property type="entry name" value="WRC"/>
    <property type="match status" value="1"/>
</dbReference>
<dbReference type="AlphaFoldDB" id="A0A6A4L9K9"/>
<feature type="domain" description="WRC" evidence="2">
    <location>
        <begin position="8"/>
        <end position="26"/>
    </location>
</feature>
<reference evidence="3" key="1">
    <citation type="journal article" date="2019" name="Genome Biol. Evol.">
        <title>The Rhododendron genome and chromosomal organization provide insight into shared whole-genome duplications across the heath family (Ericaceae).</title>
        <authorList>
            <person name="Soza V.L."/>
            <person name="Lindsley D."/>
            <person name="Waalkes A."/>
            <person name="Ramage E."/>
            <person name="Patwardhan R.P."/>
            <person name="Burton J.N."/>
            <person name="Adey A."/>
            <person name="Kumar A."/>
            <person name="Qiu R."/>
            <person name="Shendure J."/>
            <person name="Hall B."/>
        </authorList>
    </citation>
    <scope>NUCLEOTIDE SEQUENCE</scope>
    <source>
        <strain evidence="3">RSF 1966-606</strain>
    </source>
</reference>
<organism evidence="3">
    <name type="scientific">Rhododendron williamsianum</name>
    <dbReference type="NCBI Taxonomy" id="262921"/>
    <lineage>
        <taxon>Eukaryota</taxon>
        <taxon>Viridiplantae</taxon>
        <taxon>Streptophyta</taxon>
        <taxon>Embryophyta</taxon>
        <taxon>Tracheophyta</taxon>
        <taxon>Spermatophyta</taxon>
        <taxon>Magnoliopsida</taxon>
        <taxon>eudicotyledons</taxon>
        <taxon>Gunneridae</taxon>
        <taxon>Pentapetalae</taxon>
        <taxon>asterids</taxon>
        <taxon>Ericales</taxon>
        <taxon>Ericaceae</taxon>
        <taxon>Ericoideae</taxon>
        <taxon>Rhodoreae</taxon>
        <taxon>Rhododendron</taxon>
    </lineage>
</organism>
<proteinExistence type="predicted"/>